<name>Q808I3_9CLOS</name>
<dbReference type="EMBL" id="AY242078">
    <property type="protein sequence ID" value="AAP33616.1"/>
    <property type="molecule type" value="Genomic_RNA"/>
</dbReference>
<gene>
    <name evidence="2" type="primary">CPm</name>
</gene>
<keyword evidence="3" id="KW-1185">Reference proteome</keyword>
<feature type="region of interest" description="Disordered" evidence="1">
    <location>
        <begin position="215"/>
        <end position="288"/>
    </location>
</feature>
<evidence type="ECO:0000256" key="1">
    <source>
        <dbReference type="SAM" id="MobiDB-lite"/>
    </source>
</evidence>
<sequence length="459" mass="53089">MDREDFIDVGSDDLNTRRNGVLWCQSFNANVNKLKKFELKYIYTDRLNLSLFTLQLKFKLSRGNVLYEIKFNDPKSHNFKQVGLTWWSNAFEKLDSAKPNRIGYISTILIFPEGNDLIFSVNGFRFVKLFKSFDPTDLVISLTHPIQDIQIENAKDYCSNHVPWESVFMSCDLDNGSIIPKSVNCYALDLNTNNVKSLEKLAAIDISQVKSSKDLNVREKSDEVKPKPKPKEDDSTEKKDEKSKDGSDQTENKQKKEADEKKNPSEEPKTDPTVEEKPREVNSKLKGVERYPINRQELKKVFEGAVEHYVKGGFSRSQAELIIFQMGVSFCTSKNSIGDIHSHLLWEKEDGKIVRVRKGEHVKMLYSFVRTPCNIERAMLRMYSSQIFKLLKDGVLVPGWSHVKRRNFKEEYAYMACDFYDFSSIKLSEQEKLAANSAQNYVLLKNKHKRSIVNVNQLW</sequence>
<dbReference type="KEGG" id="vg:993355"/>
<accession>Q808I3</accession>
<dbReference type="GeneID" id="993355"/>
<protein>
    <submittedName>
        <fullName evidence="2">CPm</fullName>
    </submittedName>
</protein>
<dbReference type="Proteomes" id="UP000204677">
    <property type="component" value="Genome"/>
</dbReference>
<dbReference type="OrthoDB" id="7760at10239"/>
<evidence type="ECO:0000313" key="2">
    <source>
        <dbReference type="EMBL" id="AAP33616.1"/>
    </source>
</evidence>
<proteinExistence type="predicted"/>
<organism evidence="2 3">
    <name type="scientific">Cucurbit yellow stunting disorder virus</name>
    <dbReference type="NCBI Taxonomy" id="51330"/>
    <lineage>
        <taxon>Viruses</taxon>
        <taxon>Riboviria</taxon>
        <taxon>Orthornavirae</taxon>
        <taxon>Kitrinoviricota</taxon>
        <taxon>Alsuviricetes</taxon>
        <taxon>Martellivirales</taxon>
        <taxon>Closteroviridae</taxon>
        <taxon>Crinivirus</taxon>
        <taxon>Crinivirus cucurbitae</taxon>
    </lineage>
</organism>
<reference evidence="2 3" key="1">
    <citation type="journal article" date="2003" name="J. Gen. Virol.">
        <title>Further variability within the genus Crinivirus, as revealed by determination of the complete RNA genome sequence of Cucurbit yellow stunting disorder virus.</title>
        <authorList>
            <person name="Aguilar J.M."/>
            <person name="Franco M."/>
            <person name="Marco C.F."/>
            <person name="Berdiales B."/>
            <person name="Rodriguez-Cerezo E."/>
            <person name="Truniger V."/>
            <person name="Aranda M.A."/>
        </authorList>
    </citation>
    <scope>NUCLEOTIDE SEQUENCE [LARGE SCALE GENOMIC DNA]</scope>
    <source>
        <strain evidence="2">AlLM</strain>
    </source>
</reference>
<evidence type="ECO:0000313" key="3">
    <source>
        <dbReference type="Proteomes" id="UP000204677"/>
    </source>
</evidence>
<dbReference type="RefSeq" id="NP_851577.1">
    <property type="nucleotide sequence ID" value="NC_004810.1"/>
</dbReference>